<dbReference type="PIRSF" id="PIRSF021438">
    <property type="entry name" value="DltD"/>
    <property type="match status" value="1"/>
</dbReference>
<dbReference type="RefSeq" id="WP_125647708.1">
    <property type="nucleotide sequence ID" value="NZ_JBHTOH010000016.1"/>
</dbReference>
<accession>A0ABW4BLL1</accession>
<comment type="caution">
    <text evidence="3">The sequence shown here is derived from an EMBL/GenBank/DDBJ whole genome shotgun (WGS) entry which is preliminary data.</text>
</comment>
<gene>
    <name evidence="3" type="primary">dltD</name>
    <name evidence="3" type="ORF">ACFQ4R_02660</name>
</gene>
<evidence type="ECO:0000256" key="1">
    <source>
        <dbReference type="PIRNR" id="PIRNR021438"/>
    </source>
</evidence>
<dbReference type="Proteomes" id="UP001597191">
    <property type="component" value="Unassembled WGS sequence"/>
</dbReference>
<dbReference type="NCBIfam" id="TIGR04092">
    <property type="entry name" value="LTA_DltD"/>
    <property type="match status" value="1"/>
</dbReference>
<dbReference type="PANTHER" id="PTHR40039:SF1">
    <property type="entry name" value="PROTEIN DLTD"/>
    <property type="match status" value="1"/>
</dbReference>
<dbReference type="InterPro" id="IPR006998">
    <property type="entry name" value="DltD"/>
</dbReference>
<dbReference type="Pfam" id="PF04914">
    <property type="entry name" value="DltD"/>
    <property type="match status" value="1"/>
</dbReference>
<comment type="similarity">
    <text evidence="1">Belongs to the DltD family.</text>
</comment>
<name>A0ABW4BLL1_9LACO</name>
<keyword evidence="2" id="KW-1133">Transmembrane helix</keyword>
<evidence type="ECO:0000313" key="4">
    <source>
        <dbReference type="Proteomes" id="UP001597191"/>
    </source>
</evidence>
<proteinExistence type="inferred from homology"/>
<keyword evidence="4" id="KW-1185">Reference proteome</keyword>
<feature type="transmembrane region" description="Helical" evidence="2">
    <location>
        <begin position="7"/>
        <end position="29"/>
    </location>
</feature>
<comment type="pathway">
    <text evidence="1">Cell wall biogenesis; lipoteichoic acid biosynthesis.</text>
</comment>
<dbReference type="InterPro" id="IPR023896">
    <property type="entry name" value="LTA_DltD"/>
</dbReference>
<sequence>MKNGKKLWQIFGPVLIAIVAALAIFLIPWQGLTPSKHAVEKAAVSMSTNVYRGEKIKDTAIKENYVPFIGSSELSRIDPLHPSVLARKYDRNYQTLLLGGPGSQSLNHFFMLQEMKSEIRNKKVVFIISPQWFTKGGQRPDAFGYYYSPLQAIDWILSANDTLANRYAARRLLQMPSGQASTTINTALEKIAAGEKLSGFERFWLKRRQQVLRNEDVFFSSFHLDNNLQRIINAGKKLPATDNQQQLYTLATKLGQQETSNNEFGIKNSFYNQRLRGKAVKNLKNSQGWIDYRKSPEYADFQLVLQQLAAEHVDVQFVLPPINQKWINYTGLSLPMWRQTTAKIKQQLTSQGFNRIIDLSEDGDQSYYMEDTIHLGWRGWLRMDESVKPFLTKHQTTPTYKINNYYFTKAWQQSLK</sequence>
<keyword evidence="2" id="KW-0812">Transmembrane</keyword>
<organism evidence="3 4">
    <name type="scientific">Lapidilactobacillus gannanensis</name>
    <dbReference type="NCBI Taxonomy" id="2486002"/>
    <lineage>
        <taxon>Bacteria</taxon>
        <taxon>Bacillati</taxon>
        <taxon>Bacillota</taxon>
        <taxon>Bacilli</taxon>
        <taxon>Lactobacillales</taxon>
        <taxon>Lactobacillaceae</taxon>
        <taxon>Lapidilactobacillus</taxon>
    </lineage>
</organism>
<dbReference type="PANTHER" id="PTHR40039">
    <property type="entry name" value="PROTEIN DLTD"/>
    <property type="match status" value="1"/>
</dbReference>
<protein>
    <recommendedName>
        <fullName evidence="1">Protein DltD</fullName>
    </recommendedName>
</protein>
<evidence type="ECO:0000313" key="3">
    <source>
        <dbReference type="EMBL" id="MFD1410528.1"/>
    </source>
</evidence>
<keyword evidence="1 2" id="KW-0472">Membrane</keyword>
<dbReference type="EMBL" id="JBHTOH010000016">
    <property type="protein sequence ID" value="MFD1410528.1"/>
    <property type="molecule type" value="Genomic_DNA"/>
</dbReference>
<evidence type="ECO:0000256" key="2">
    <source>
        <dbReference type="SAM" id="Phobius"/>
    </source>
</evidence>
<keyword evidence="1" id="KW-1003">Cell membrane</keyword>
<reference evidence="4" key="1">
    <citation type="journal article" date="2019" name="Int. J. Syst. Evol. Microbiol.">
        <title>The Global Catalogue of Microorganisms (GCM) 10K type strain sequencing project: providing services to taxonomists for standard genome sequencing and annotation.</title>
        <authorList>
            <consortium name="The Broad Institute Genomics Platform"/>
            <consortium name="The Broad Institute Genome Sequencing Center for Infectious Disease"/>
            <person name="Wu L."/>
            <person name="Ma J."/>
        </authorList>
    </citation>
    <scope>NUCLEOTIDE SEQUENCE [LARGE SCALE GENOMIC DNA]</scope>
    <source>
        <strain evidence="4">CCM 8937</strain>
    </source>
</reference>